<gene>
    <name evidence="3" type="ORF">CE169_06970</name>
</gene>
<evidence type="ECO:0000313" key="4">
    <source>
        <dbReference type="Proteomes" id="UP000257074"/>
    </source>
</evidence>
<dbReference type="RefSeq" id="WP_007053465.1">
    <property type="nucleotide sequence ID" value="NZ_CAXVKO010000003.1"/>
</dbReference>
<dbReference type="EMBL" id="NJNR01000036">
    <property type="protein sequence ID" value="RDX07877.1"/>
    <property type="molecule type" value="Genomic_DNA"/>
</dbReference>
<name>A0A3D8TY94_BIFLN</name>
<feature type="transmembrane region" description="Helical" evidence="2">
    <location>
        <begin position="83"/>
        <end position="101"/>
    </location>
</feature>
<sequence>MSKNMASSDSAEEPNPEDTDQPRDEAEVITSLEYVLAEANRQQDYRRHQVDTSVQLSMQLIGFASLTSPFTALAAVHVECLKYVALFFLFGAVAIGLIDIFNPSRSEDELPLKKLRDEACIKSMQSVLLYQIDNKVENEKRARADEDKRIHWVKCGYMLLAMAVLCTVLSVIDYDSAANWIQQAL</sequence>
<dbReference type="Proteomes" id="UP000257074">
    <property type="component" value="Unassembled WGS sequence"/>
</dbReference>
<feature type="transmembrane region" description="Helical" evidence="2">
    <location>
        <begin position="56"/>
        <end position="77"/>
    </location>
</feature>
<keyword evidence="2" id="KW-0472">Membrane</keyword>
<dbReference type="AlphaFoldDB" id="A0A3D8TY94"/>
<reference evidence="3 4" key="1">
    <citation type="journal article" date="2017" name="Anaerobe">
        <title>Quantification, isolation and characterization of Bifidobacterium from the vaginal microbiomes of reproductive aged women.</title>
        <authorList>
            <person name="Freitas A.C."/>
            <person name="Hill J.E."/>
        </authorList>
    </citation>
    <scope>NUCLEOTIDE SEQUENCE [LARGE SCALE GENOMIC DNA]</scope>
    <source>
        <strain evidence="3 4">N6D05</strain>
    </source>
</reference>
<organism evidence="3 4">
    <name type="scientific">Bifidobacterium longum</name>
    <dbReference type="NCBI Taxonomy" id="216816"/>
    <lineage>
        <taxon>Bacteria</taxon>
        <taxon>Bacillati</taxon>
        <taxon>Actinomycetota</taxon>
        <taxon>Actinomycetes</taxon>
        <taxon>Bifidobacteriales</taxon>
        <taxon>Bifidobacteriaceae</taxon>
        <taxon>Bifidobacterium</taxon>
    </lineage>
</organism>
<accession>A0A3D8TY94</accession>
<keyword evidence="2" id="KW-0812">Transmembrane</keyword>
<evidence type="ECO:0000256" key="1">
    <source>
        <dbReference type="SAM" id="MobiDB-lite"/>
    </source>
</evidence>
<comment type="caution">
    <text evidence="3">The sequence shown here is derived from an EMBL/GenBank/DDBJ whole genome shotgun (WGS) entry which is preliminary data.</text>
</comment>
<proteinExistence type="predicted"/>
<feature type="compositionally biased region" description="Acidic residues" evidence="1">
    <location>
        <begin position="10"/>
        <end position="19"/>
    </location>
</feature>
<feature type="region of interest" description="Disordered" evidence="1">
    <location>
        <begin position="1"/>
        <end position="25"/>
    </location>
</feature>
<protein>
    <recommendedName>
        <fullName evidence="5">Transmembrane protein</fullName>
    </recommendedName>
</protein>
<evidence type="ECO:0008006" key="5">
    <source>
        <dbReference type="Google" id="ProtNLM"/>
    </source>
</evidence>
<keyword evidence="2" id="KW-1133">Transmembrane helix</keyword>
<feature type="transmembrane region" description="Helical" evidence="2">
    <location>
        <begin position="150"/>
        <end position="172"/>
    </location>
</feature>
<evidence type="ECO:0000256" key="2">
    <source>
        <dbReference type="SAM" id="Phobius"/>
    </source>
</evidence>
<evidence type="ECO:0000313" key="3">
    <source>
        <dbReference type="EMBL" id="RDX07877.1"/>
    </source>
</evidence>